<keyword evidence="1" id="KW-0808">Transferase</keyword>
<accession>A0AC61RNW0</accession>
<evidence type="ECO:0000313" key="2">
    <source>
        <dbReference type="Proteomes" id="UP000304953"/>
    </source>
</evidence>
<dbReference type="EMBL" id="SRYA01000091">
    <property type="protein sequence ID" value="TGY89434.1"/>
    <property type="molecule type" value="Genomic_DNA"/>
</dbReference>
<name>A0AC61RNW0_9FIRM</name>
<evidence type="ECO:0000313" key="1">
    <source>
        <dbReference type="EMBL" id="TGY89434.1"/>
    </source>
</evidence>
<sequence>MNTLNLRNILDDDNQIDYPIWHPYSNLTKNYFNQIILKRGEGTFVYDNDNRKYLDACSGLWNVSLGYGNETINSYIEKQMKLMAYCSIFEHSNSTAIMAANMIVEYLPSCMNKIQFTCSGSESVELSIKIMREYWKLTGKKEKEKIISFTKSYHGTCYGGMSVSGITKEQTRNYAPYLLDTISFQVPDSSMNVEEGKLHEKTLEEYITMNADSIAGIVVEPILASAGMERVDIKFIERLYRLCKENEILITIDEVATGFYRTGKRFYFENYCFVPDIVCMSKGINSGYVPFGAVGIQDFIVERYKKSNAIIAHGTTQAGNLLGCASTIGTLEEYKNLNISVNVNKQGKYLKSSLIEGLKSHPNIKGVRGEGLLISIDLQEDTSGTIMRQEKIAYIQQELAINGILVYRSLVGLTLMPMLNIKKEESFIIAEKIISFFSNDTF</sequence>
<keyword evidence="1" id="KW-0032">Aminotransferase</keyword>
<protein>
    <submittedName>
        <fullName evidence="1">Aspartate aminotransferase family protein</fullName>
    </submittedName>
</protein>
<dbReference type="Proteomes" id="UP000304953">
    <property type="component" value="Unassembled WGS sequence"/>
</dbReference>
<reference evidence="1" key="1">
    <citation type="submission" date="2019-04" db="EMBL/GenBank/DDBJ databases">
        <title>Microbes associate with the intestines of laboratory mice.</title>
        <authorList>
            <person name="Navarre W."/>
            <person name="Wong E."/>
            <person name="Huang K."/>
            <person name="Tropini C."/>
            <person name="Ng K."/>
            <person name="Yu B."/>
        </authorList>
    </citation>
    <scope>NUCLEOTIDE SEQUENCE</scope>
    <source>
        <strain evidence="1">NM01_1-7b</strain>
    </source>
</reference>
<proteinExistence type="predicted"/>
<gene>
    <name evidence="1" type="ORF">E5329_25035</name>
</gene>
<comment type="caution">
    <text evidence="1">The sequence shown here is derived from an EMBL/GenBank/DDBJ whole genome shotgun (WGS) entry which is preliminary data.</text>
</comment>
<keyword evidence="2" id="KW-1185">Reference proteome</keyword>
<organism evidence="1 2">
    <name type="scientific">Petralouisia muris</name>
    <dbReference type="NCBI Taxonomy" id="3032872"/>
    <lineage>
        <taxon>Bacteria</taxon>
        <taxon>Bacillati</taxon>
        <taxon>Bacillota</taxon>
        <taxon>Clostridia</taxon>
        <taxon>Lachnospirales</taxon>
        <taxon>Lachnospiraceae</taxon>
        <taxon>Petralouisia</taxon>
    </lineage>
</organism>